<sequence length="332" mass="38548">MYLDLTLISKYRTQLMGFAMLWIVIYHMPLVFYVPLISEIKWMGFSGVDIFFLVSGLGIYFSWTKNPSTKDFLKKRLLRIFSLYIPISLVIQIYLIYSLHYPVNSIFYVLTTVDFWFPKGNEYYTPWFIPAICLMYFITPIFLKITSNKTMFRNVCLACISIIILSILFPNFLTEAITRFPNYFLGIYIGFLIKQKVRLSKIQSIAICGALMLGILCIGIAINSSQIGSLLDGRFIRYCLIFTTFPLTLIISQLLNLLSSYKYPFLSFLGLYSLPIYLTNERIYLILESSLHISKTILCILALAITLGVSYLIQNWIYKYIDKWSSQTKEPT</sequence>
<feature type="transmembrane region" description="Helical" evidence="7">
    <location>
        <begin position="83"/>
        <end position="103"/>
    </location>
</feature>
<dbReference type="PANTHER" id="PTHR40074:SF2">
    <property type="entry name" value="O-ACETYLTRANSFERASE WECH"/>
    <property type="match status" value="1"/>
</dbReference>
<gene>
    <name evidence="9" type="ORF">SAMN05444362_10653</name>
</gene>
<feature type="transmembrane region" description="Helical" evidence="7">
    <location>
        <begin position="150"/>
        <end position="170"/>
    </location>
</feature>
<feature type="transmembrane region" description="Helical" evidence="7">
    <location>
        <begin position="293"/>
        <end position="313"/>
    </location>
</feature>
<dbReference type="GO" id="GO:0009246">
    <property type="term" value="P:enterobacterial common antigen biosynthetic process"/>
    <property type="evidence" value="ECO:0007669"/>
    <property type="project" value="TreeGrafter"/>
</dbReference>
<dbReference type="GO" id="GO:0016787">
    <property type="term" value="F:hydrolase activity"/>
    <property type="evidence" value="ECO:0007669"/>
    <property type="project" value="UniProtKB-KW"/>
</dbReference>
<feature type="transmembrane region" description="Helical" evidence="7">
    <location>
        <begin position="235"/>
        <end position="258"/>
    </location>
</feature>
<keyword evidence="4 7" id="KW-0812">Transmembrane</keyword>
<dbReference type="EMBL" id="FQUC01000006">
    <property type="protein sequence ID" value="SHF41315.1"/>
    <property type="molecule type" value="Genomic_DNA"/>
</dbReference>
<feature type="transmembrane region" description="Helical" evidence="7">
    <location>
        <begin position="265"/>
        <end position="287"/>
    </location>
</feature>
<keyword evidence="9" id="KW-0378">Hydrolase</keyword>
<dbReference type="PANTHER" id="PTHR40074">
    <property type="entry name" value="O-ACETYLTRANSFERASE WECH"/>
    <property type="match status" value="1"/>
</dbReference>
<dbReference type="AlphaFoldDB" id="A0A1M5BFW8"/>
<evidence type="ECO:0000256" key="2">
    <source>
        <dbReference type="ARBA" id="ARBA00007400"/>
    </source>
</evidence>
<dbReference type="Proteomes" id="UP000184480">
    <property type="component" value="Unassembled WGS sequence"/>
</dbReference>
<keyword evidence="9" id="KW-0012">Acyltransferase</keyword>
<dbReference type="STRING" id="1346286.SAMN05444362_10653"/>
<dbReference type="InterPro" id="IPR002656">
    <property type="entry name" value="Acyl_transf_3_dom"/>
</dbReference>
<feature type="transmembrane region" description="Helical" evidence="7">
    <location>
        <begin position="15"/>
        <end position="36"/>
    </location>
</feature>
<dbReference type="Pfam" id="PF01757">
    <property type="entry name" value="Acyl_transf_3"/>
    <property type="match status" value="1"/>
</dbReference>
<dbReference type="GO" id="GO:0005886">
    <property type="term" value="C:plasma membrane"/>
    <property type="evidence" value="ECO:0007669"/>
    <property type="project" value="UniProtKB-SubCell"/>
</dbReference>
<keyword evidence="10" id="KW-1185">Reference proteome</keyword>
<keyword evidence="5 7" id="KW-1133">Transmembrane helix</keyword>
<evidence type="ECO:0000256" key="4">
    <source>
        <dbReference type="ARBA" id="ARBA00022692"/>
    </source>
</evidence>
<feature type="domain" description="Acyltransferase 3" evidence="8">
    <location>
        <begin position="17"/>
        <end position="313"/>
    </location>
</feature>
<feature type="transmembrane region" description="Helical" evidence="7">
    <location>
        <begin position="176"/>
        <end position="193"/>
    </location>
</feature>
<evidence type="ECO:0000313" key="9">
    <source>
        <dbReference type="EMBL" id="SHF41315.1"/>
    </source>
</evidence>
<dbReference type="OrthoDB" id="9806160at2"/>
<evidence type="ECO:0000256" key="1">
    <source>
        <dbReference type="ARBA" id="ARBA00004651"/>
    </source>
</evidence>
<feature type="transmembrane region" description="Helical" evidence="7">
    <location>
        <begin position="123"/>
        <end position="143"/>
    </location>
</feature>
<evidence type="ECO:0000259" key="8">
    <source>
        <dbReference type="Pfam" id="PF01757"/>
    </source>
</evidence>
<organism evidence="9 10">
    <name type="scientific">Dysgonomonas macrotermitis</name>
    <dbReference type="NCBI Taxonomy" id="1346286"/>
    <lineage>
        <taxon>Bacteria</taxon>
        <taxon>Pseudomonadati</taxon>
        <taxon>Bacteroidota</taxon>
        <taxon>Bacteroidia</taxon>
        <taxon>Bacteroidales</taxon>
        <taxon>Dysgonomonadaceae</taxon>
        <taxon>Dysgonomonas</taxon>
    </lineage>
</organism>
<comment type="subcellular location">
    <subcellularLocation>
        <location evidence="1">Cell membrane</location>
        <topology evidence="1">Multi-pass membrane protein</topology>
    </subcellularLocation>
</comment>
<keyword evidence="6 7" id="KW-0472">Membrane</keyword>
<keyword evidence="3" id="KW-1003">Cell membrane</keyword>
<reference evidence="10" key="1">
    <citation type="submission" date="2016-11" db="EMBL/GenBank/DDBJ databases">
        <authorList>
            <person name="Varghese N."/>
            <person name="Submissions S."/>
        </authorList>
    </citation>
    <scope>NUCLEOTIDE SEQUENCE [LARGE SCALE GENOMIC DNA]</scope>
    <source>
        <strain evidence="10">DSM 27370</strain>
    </source>
</reference>
<feature type="transmembrane region" description="Helical" evidence="7">
    <location>
        <begin position="42"/>
        <end position="63"/>
    </location>
</feature>
<feature type="transmembrane region" description="Helical" evidence="7">
    <location>
        <begin position="205"/>
        <end position="223"/>
    </location>
</feature>
<comment type="similarity">
    <text evidence="2">Belongs to the acyltransferase 3 family.</text>
</comment>
<accession>A0A1M5BFW8</accession>
<evidence type="ECO:0000313" key="10">
    <source>
        <dbReference type="Proteomes" id="UP000184480"/>
    </source>
</evidence>
<proteinExistence type="inferred from homology"/>
<keyword evidence="9" id="KW-0808">Transferase</keyword>
<evidence type="ECO:0000256" key="3">
    <source>
        <dbReference type="ARBA" id="ARBA00022475"/>
    </source>
</evidence>
<evidence type="ECO:0000256" key="7">
    <source>
        <dbReference type="SAM" id="Phobius"/>
    </source>
</evidence>
<dbReference type="GO" id="GO:0016413">
    <property type="term" value="F:O-acetyltransferase activity"/>
    <property type="evidence" value="ECO:0007669"/>
    <property type="project" value="TreeGrafter"/>
</dbReference>
<name>A0A1M5BFW8_9BACT</name>
<protein>
    <submittedName>
        <fullName evidence="9">Peptidoglycan/LPS O-acetylase OafA/YrhL, contains acyltransferase and SGNH-hydrolase domains</fullName>
    </submittedName>
</protein>
<evidence type="ECO:0000256" key="6">
    <source>
        <dbReference type="ARBA" id="ARBA00023136"/>
    </source>
</evidence>
<evidence type="ECO:0000256" key="5">
    <source>
        <dbReference type="ARBA" id="ARBA00022989"/>
    </source>
</evidence>